<evidence type="ECO:0000313" key="3">
    <source>
        <dbReference type="EMBL" id="CAG9787965.1"/>
    </source>
</evidence>
<feature type="domain" description="Intermembrane lipid transfer protein VPS13-like C-terminal" evidence="2">
    <location>
        <begin position="749"/>
        <end position="866"/>
    </location>
</feature>
<name>A0A9N9WEV9_9NEOP</name>
<reference evidence="3" key="2">
    <citation type="submission" date="2022-10" db="EMBL/GenBank/DDBJ databases">
        <authorList>
            <consortium name="ENA_rothamsted_submissions"/>
            <consortium name="culmorum"/>
            <person name="King R."/>
        </authorList>
    </citation>
    <scope>NUCLEOTIDE SEQUENCE</scope>
</reference>
<dbReference type="Proteomes" id="UP001153714">
    <property type="component" value="Chromosome 18"/>
</dbReference>
<evidence type="ECO:0000256" key="1">
    <source>
        <dbReference type="SAM" id="MobiDB-lite"/>
    </source>
</evidence>
<feature type="region of interest" description="Disordered" evidence="1">
    <location>
        <begin position="180"/>
        <end position="210"/>
    </location>
</feature>
<dbReference type="EMBL" id="OU893349">
    <property type="protein sequence ID" value="CAG9787965.1"/>
    <property type="molecule type" value="Genomic_DNA"/>
</dbReference>
<dbReference type="InterPro" id="IPR056748">
    <property type="entry name" value="VPS13-like_C"/>
</dbReference>
<dbReference type="Pfam" id="PF25037">
    <property type="entry name" value="VPS13_C"/>
    <property type="match status" value="1"/>
</dbReference>
<evidence type="ECO:0000259" key="2">
    <source>
        <dbReference type="Pfam" id="PF25037"/>
    </source>
</evidence>
<dbReference type="GO" id="GO:0045053">
    <property type="term" value="P:protein retention in Golgi apparatus"/>
    <property type="evidence" value="ECO:0007669"/>
    <property type="project" value="TreeGrafter"/>
</dbReference>
<dbReference type="InterPro" id="IPR026847">
    <property type="entry name" value="VPS13"/>
</dbReference>
<sequence>MEENEKADLWIDLAPQQCTPFWPQTDSMMMHCKFRDSTVVSQHFPITKNHFTVLRMDKGSAICVDVTGGTDRPFTITFKSYTAGDAPVRIDNLCDDLFLKLHQADSGQVALLSPYQSMLYTWDDPGKERLLYWNIYNNKGKGFHADFTQDGFGEEKVSFQSVKHSTLVATSSVTSKLSSTLKRLTPKSPEPCSSSSDDSDSSDLPENQTKAKKMRKDKVIVYWVSYMEGYQRVFALAQDERIAYQYRMRINSERTNFEVYMSLSALSLSVCVQHNNNVKELAYTSITDSLPRWEVNVSRKWKQLSPDLAAWIEDKYQTDQKKCQLKEYIDIDLEKMQMTKPFFSELRRTYNPGIWLQFRKSDTYSYFHMKLHRFQIDNQLHEAIFPSVMYPAPLPAEARSSRGLKPCLEFEALKQHRPSLNQDVYNHVKVLVREFCVNLDRGFVNHVFDILNHWKIEEKPAVRLRADLALVHMPLPIIAIKSQTTAQRNVVFEYVHLSPLKVVLSLSSRGYLAETSSPSRSIFGHKKENRPKLFNSDLLEYLFNSWGSSLCDMKDVVLRMAYLEMRNAPITVPTLMDMASRHYWTQLVQQFHVLVLGLNILGNRYSVIGDFSKGMKQYYEPYLGSIGARALDISRRVGEAAAATLGHCACAGAQDLFDNAPRARASTQKRPGEEEIRENVIPESILEGDNVNPASVVLALTGLIARPTIDLCREAARASLSRHLGANNAEKALKACVERSGGRLVARQRLPRHCTLIEGVTAYSQHAALGLQLLALLGRGHYADTDAYIAHAHLGPTSNCTLLISTQHIFMVRASSGGSWHIEWAVTIDDVIDSPIIRGDQLVLNIKQDEMVNYFSTDEKVIEVSDPDIITWLKSKIETALILSLEDKRCPNE</sequence>
<organism evidence="3 4">
    <name type="scientific">Diatraea saccharalis</name>
    <name type="common">sugarcane borer</name>
    <dbReference type="NCBI Taxonomy" id="40085"/>
    <lineage>
        <taxon>Eukaryota</taxon>
        <taxon>Metazoa</taxon>
        <taxon>Ecdysozoa</taxon>
        <taxon>Arthropoda</taxon>
        <taxon>Hexapoda</taxon>
        <taxon>Insecta</taxon>
        <taxon>Pterygota</taxon>
        <taxon>Neoptera</taxon>
        <taxon>Endopterygota</taxon>
        <taxon>Lepidoptera</taxon>
        <taxon>Glossata</taxon>
        <taxon>Ditrysia</taxon>
        <taxon>Pyraloidea</taxon>
        <taxon>Crambidae</taxon>
        <taxon>Crambinae</taxon>
        <taxon>Diatraea</taxon>
    </lineage>
</organism>
<gene>
    <name evidence="3" type="ORF">DIATSA_LOCUS5809</name>
</gene>
<dbReference type="AlphaFoldDB" id="A0A9N9WEV9"/>
<protein>
    <recommendedName>
        <fullName evidence="2">Intermembrane lipid transfer protein VPS13-like C-terminal domain-containing protein</fullName>
    </recommendedName>
</protein>
<dbReference type="GO" id="GO:0006623">
    <property type="term" value="P:protein targeting to vacuole"/>
    <property type="evidence" value="ECO:0007669"/>
    <property type="project" value="TreeGrafter"/>
</dbReference>
<accession>A0A9N9WEV9</accession>
<dbReference type="OrthoDB" id="428159at2759"/>
<evidence type="ECO:0000313" key="4">
    <source>
        <dbReference type="Proteomes" id="UP001153714"/>
    </source>
</evidence>
<reference evidence="3" key="1">
    <citation type="submission" date="2021-12" db="EMBL/GenBank/DDBJ databases">
        <authorList>
            <person name="King R."/>
        </authorList>
    </citation>
    <scope>NUCLEOTIDE SEQUENCE</scope>
</reference>
<keyword evidence="4" id="KW-1185">Reference proteome</keyword>
<dbReference type="PANTHER" id="PTHR16166">
    <property type="entry name" value="VACUOLAR PROTEIN SORTING-ASSOCIATED PROTEIN VPS13"/>
    <property type="match status" value="1"/>
</dbReference>
<proteinExistence type="predicted"/>
<dbReference type="PANTHER" id="PTHR16166:SF146">
    <property type="entry name" value="VACUOLAR PROTEIN SORTING-ASSOCIATED PROTEIN 13A-LIKE ISOFORM X1"/>
    <property type="match status" value="1"/>
</dbReference>